<protein>
    <submittedName>
        <fullName evidence="2">Uncharacterized protein</fullName>
    </submittedName>
</protein>
<proteinExistence type="predicted"/>
<organism evidence="2 3">
    <name type="scientific">Kingdonia uniflora</name>
    <dbReference type="NCBI Taxonomy" id="39325"/>
    <lineage>
        <taxon>Eukaryota</taxon>
        <taxon>Viridiplantae</taxon>
        <taxon>Streptophyta</taxon>
        <taxon>Embryophyta</taxon>
        <taxon>Tracheophyta</taxon>
        <taxon>Spermatophyta</taxon>
        <taxon>Magnoliopsida</taxon>
        <taxon>Ranunculales</taxon>
        <taxon>Circaeasteraceae</taxon>
        <taxon>Kingdonia</taxon>
    </lineage>
</organism>
<dbReference type="AlphaFoldDB" id="A0A7J7LMD6"/>
<keyword evidence="1" id="KW-1133">Transmembrane helix</keyword>
<evidence type="ECO:0000313" key="2">
    <source>
        <dbReference type="EMBL" id="KAF6143708.1"/>
    </source>
</evidence>
<keyword evidence="1" id="KW-0472">Membrane</keyword>
<comment type="caution">
    <text evidence="2">The sequence shown here is derived from an EMBL/GenBank/DDBJ whole genome shotgun (WGS) entry which is preliminary data.</text>
</comment>
<dbReference type="OrthoDB" id="780524at2759"/>
<accession>A0A7J7LMD6</accession>
<reference evidence="2 3" key="1">
    <citation type="journal article" date="2020" name="IScience">
        <title>Genome Sequencing of the Endangered Kingdonia uniflora (Circaeasteraceae, Ranunculales) Reveals Potential Mechanisms of Evolutionary Specialization.</title>
        <authorList>
            <person name="Sun Y."/>
            <person name="Deng T."/>
            <person name="Zhang A."/>
            <person name="Moore M.J."/>
            <person name="Landis J.B."/>
            <person name="Lin N."/>
            <person name="Zhang H."/>
            <person name="Zhang X."/>
            <person name="Huang J."/>
            <person name="Zhang X."/>
            <person name="Sun H."/>
            <person name="Wang H."/>
        </authorList>
    </citation>
    <scope>NUCLEOTIDE SEQUENCE [LARGE SCALE GENOMIC DNA]</scope>
    <source>
        <strain evidence="2">TB1705</strain>
        <tissue evidence="2">Leaf</tissue>
    </source>
</reference>
<sequence length="126" mass="14402">MVVIPFILRDHGEAITEAITELLIPIGLQVPIVLLLTIQFLFSDWGAILLNIFSTGEPDSIHRLIGVTLFLVLVIFLLYNKFSIFLNPATMINEDRGYYCHFCVCTLNFGKLFFKYTPFFNLLTPI</sequence>
<keyword evidence="3" id="KW-1185">Reference proteome</keyword>
<feature type="transmembrane region" description="Helical" evidence="1">
    <location>
        <begin position="32"/>
        <end position="54"/>
    </location>
</feature>
<gene>
    <name evidence="2" type="ORF">GIB67_021718</name>
</gene>
<name>A0A7J7LMD6_9MAGN</name>
<evidence type="ECO:0000256" key="1">
    <source>
        <dbReference type="SAM" id="Phobius"/>
    </source>
</evidence>
<feature type="transmembrane region" description="Helical" evidence="1">
    <location>
        <begin position="60"/>
        <end position="79"/>
    </location>
</feature>
<dbReference type="EMBL" id="JACGCM010002198">
    <property type="protein sequence ID" value="KAF6143708.1"/>
    <property type="molecule type" value="Genomic_DNA"/>
</dbReference>
<keyword evidence="1" id="KW-0812">Transmembrane</keyword>
<evidence type="ECO:0000313" key="3">
    <source>
        <dbReference type="Proteomes" id="UP000541444"/>
    </source>
</evidence>
<dbReference type="Proteomes" id="UP000541444">
    <property type="component" value="Unassembled WGS sequence"/>
</dbReference>